<evidence type="ECO:0000313" key="3">
    <source>
        <dbReference type="Proteomes" id="UP000250235"/>
    </source>
</evidence>
<evidence type="ECO:0000313" key="2">
    <source>
        <dbReference type="EMBL" id="KZV22975.1"/>
    </source>
</evidence>
<gene>
    <name evidence="2" type="ORF">F511_30656</name>
</gene>
<keyword evidence="3" id="KW-1185">Reference proteome</keyword>
<reference evidence="2 3" key="1">
    <citation type="journal article" date="2015" name="Proc. Natl. Acad. Sci. U.S.A.">
        <title>The resurrection genome of Boea hygrometrica: A blueprint for survival of dehydration.</title>
        <authorList>
            <person name="Xiao L."/>
            <person name="Yang G."/>
            <person name="Zhang L."/>
            <person name="Yang X."/>
            <person name="Zhao S."/>
            <person name="Ji Z."/>
            <person name="Zhou Q."/>
            <person name="Hu M."/>
            <person name="Wang Y."/>
            <person name="Chen M."/>
            <person name="Xu Y."/>
            <person name="Jin H."/>
            <person name="Xiao X."/>
            <person name="Hu G."/>
            <person name="Bao F."/>
            <person name="Hu Y."/>
            <person name="Wan P."/>
            <person name="Li L."/>
            <person name="Deng X."/>
            <person name="Kuang T."/>
            <person name="Xiang C."/>
            <person name="Zhu J.K."/>
            <person name="Oliver M.J."/>
            <person name="He Y."/>
        </authorList>
    </citation>
    <scope>NUCLEOTIDE SEQUENCE [LARGE SCALE GENOMIC DNA]</scope>
    <source>
        <strain evidence="3">cv. XS01</strain>
    </source>
</reference>
<name>A0A2Z7AMG2_9LAMI</name>
<protein>
    <submittedName>
        <fullName evidence="2">Endoglucanase 19-like</fullName>
    </submittedName>
</protein>
<proteinExistence type="predicted"/>
<dbReference type="Proteomes" id="UP000250235">
    <property type="component" value="Unassembled WGS sequence"/>
</dbReference>
<dbReference type="AlphaFoldDB" id="A0A2Z7AMG2"/>
<accession>A0A2Z7AMG2</accession>
<sequence>MKSRVEAQNVEVQYGSSADQVQNTSAVFKCRCIDKRSDEVQLVGNKLGVEQSWSLEAAQEQERTEQAQLQTKRGTDAEADLEDQLKDEIKEAGEEKKRALYDLKKKQLDEETS</sequence>
<feature type="region of interest" description="Disordered" evidence="1">
    <location>
        <begin position="57"/>
        <end position="82"/>
    </location>
</feature>
<dbReference type="EMBL" id="KV013980">
    <property type="protein sequence ID" value="KZV22975.1"/>
    <property type="molecule type" value="Genomic_DNA"/>
</dbReference>
<evidence type="ECO:0000256" key="1">
    <source>
        <dbReference type="SAM" id="MobiDB-lite"/>
    </source>
</evidence>
<organism evidence="2 3">
    <name type="scientific">Dorcoceras hygrometricum</name>
    <dbReference type="NCBI Taxonomy" id="472368"/>
    <lineage>
        <taxon>Eukaryota</taxon>
        <taxon>Viridiplantae</taxon>
        <taxon>Streptophyta</taxon>
        <taxon>Embryophyta</taxon>
        <taxon>Tracheophyta</taxon>
        <taxon>Spermatophyta</taxon>
        <taxon>Magnoliopsida</taxon>
        <taxon>eudicotyledons</taxon>
        <taxon>Gunneridae</taxon>
        <taxon>Pentapetalae</taxon>
        <taxon>asterids</taxon>
        <taxon>lamiids</taxon>
        <taxon>Lamiales</taxon>
        <taxon>Gesneriaceae</taxon>
        <taxon>Didymocarpoideae</taxon>
        <taxon>Trichosporeae</taxon>
        <taxon>Loxocarpinae</taxon>
        <taxon>Dorcoceras</taxon>
    </lineage>
</organism>